<evidence type="ECO:0000256" key="1">
    <source>
        <dbReference type="RuleBase" id="RU362039"/>
    </source>
</evidence>
<evidence type="ECO:0000259" key="2">
    <source>
        <dbReference type="Pfam" id="PF12850"/>
    </source>
</evidence>
<comment type="caution">
    <text evidence="3">The sequence shown here is derived from an EMBL/GenBank/DDBJ whole genome shotgun (WGS) entry which is preliminary data.</text>
</comment>
<dbReference type="EC" id="3.1.4.-" evidence="1"/>
<keyword evidence="1" id="KW-0479">Metal-binding</keyword>
<dbReference type="EMBL" id="DTFF01000024">
    <property type="protein sequence ID" value="HGI87366.1"/>
    <property type="molecule type" value="Genomic_DNA"/>
</dbReference>
<feature type="domain" description="Calcineurin-like phosphoesterase" evidence="2">
    <location>
        <begin position="1"/>
        <end position="160"/>
    </location>
</feature>
<evidence type="ECO:0000313" key="3">
    <source>
        <dbReference type="EMBL" id="HGI87366.1"/>
    </source>
</evidence>
<dbReference type="NCBIfam" id="TIGR00040">
    <property type="entry name" value="yfcE"/>
    <property type="match status" value="1"/>
</dbReference>
<organism evidence="3">
    <name type="scientific">Ignisphaera aggregans</name>
    <dbReference type="NCBI Taxonomy" id="334771"/>
    <lineage>
        <taxon>Archaea</taxon>
        <taxon>Thermoproteota</taxon>
        <taxon>Thermoprotei</taxon>
        <taxon>Desulfurococcales</taxon>
        <taxon>Desulfurococcaceae</taxon>
        <taxon>Ignisphaera</taxon>
    </lineage>
</organism>
<dbReference type="GO" id="GO:0046872">
    <property type="term" value="F:metal ion binding"/>
    <property type="evidence" value="ECO:0007669"/>
    <property type="project" value="UniProtKB-KW"/>
</dbReference>
<dbReference type="InterPro" id="IPR029052">
    <property type="entry name" value="Metallo-depent_PP-like"/>
</dbReference>
<protein>
    <recommendedName>
        <fullName evidence="1">Phosphoesterase</fullName>
        <ecNumber evidence="1">3.1.4.-</ecNumber>
    </recommendedName>
</protein>
<dbReference type="SUPFAM" id="SSF56300">
    <property type="entry name" value="Metallo-dependent phosphatases"/>
    <property type="match status" value="1"/>
</dbReference>
<dbReference type="PANTHER" id="PTHR43165">
    <property type="entry name" value="METALLOPHOSPHOESTERASE"/>
    <property type="match status" value="1"/>
</dbReference>
<dbReference type="InterPro" id="IPR041802">
    <property type="entry name" value="MPP_YfcE"/>
</dbReference>
<reference evidence="3" key="1">
    <citation type="journal article" date="2020" name="mSystems">
        <title>Genome- and Community-Level Interaction Insights into Carbon Utilization and Element Cycling Functions of Hydrothermarchaeota in Hydrothermal Sediment.</title>
        <authorList>
            <person name="Zhou Z."/>
            <person name="Liu Y."/>
            <person name="Xu W."/>
            <person name="Pan J."/>
            <person name="Luo Z.H."/>
            <person name="Li M."/>
        </authorList>
    </citation>
    <scope>NUCLEOTIDE SEQUENCE [LARGE SCALE GENOMIC DNA]</scope>
    <source>
        <strain evidence="3">SpSt-732</strain>
    </source>
</reference>
<comment type="cofactor">
    <cofactor evidence="1">
        <name>a divalent metal cation</name>
        <dbReference type="ChEBI" id="CHEBI:60240"/>
    </cofactor>
</comment>
<dbReference type="Pfam" id="PF12850">
    <property type="entry name" value="Metallophos_2"/>
    <property type="match status" value="1"/>
</dbReference>
<proteinExistence type="inferred from homology"/>
<dbReference type="AlphaFoldDB" id="A0A7C4FFZ7"/>
<dbReference type="Gene3D" id="3.60.21.10">
    <property type="match status" value="1"/>
</dbReference>
<name>A0A7C4FFZ7_9CREN</name>
<sequence>MMVGIMSDTHDNLEALLKALEVFRKSDIEVLIHLGDIVSPFTLMRILEYPGRIVILLGNNDGDMVLLKELAVKAGAILRKDAHIMEISEKKVFLMHGFADPEITKTIAYAIAASGKFDIILYGHTHRAEVTRVGKTLVLNPGEVCGYVTGKRSVALLNTATLEHKIIEF</sequence>
<dbReference type="GO" id="GO:0016787">
    <property type="term" value="F:hydrolase activity"/>
    <property type="evidence" value="ECO:0007669"/>
    <property type="project" value="UniProtKB-UniRule"/>
</dbReference>
<dbReference type="InterPro" id="IPR000979">
    <property type="entry name" value="Phosphodiesterase_MJ0936/Vps29"/>
</dbReference>
<comment type="similarity">
    <text evidence="1">Belongs to the metallophosphoesterase superfamily. YfcE family.</text>
</comment>
<accession>A0A7C4FFZ7</accession>
<dbReference type="InterPro" id="IPR024654">
    <property type="entry name" value="Calcineurin-like_PHP_lpxH"/>
</dbReference>
<dbReference type="CDD" id="cd00841">
    <property type="entry name" value="MPP_YfcE"/>
    <property type="match status" value="1"/>
</dbReference>
<dbReference type="PANTHER" id="PTHR43165:SF1">
    <property type="entry name" value="PHOSPHODIESTERASE MJ0936"/>
    <property type="match status" value="1"/>
</dbReference>
<dbReference type="InterPro" id="IPR053193">
    <property type="entry name" value="MetalloPDE_YfcE-like"/>
</dbReference>
<gene>
    <name evidence="3" type="ORF">ENV14_03105</name>
</gene>